<feature type="compositionally biased region" description="Polar residues" evidence="1">
    <location>
        <begin position="19"/>
        <end position="37"/>
    </location>
</feature>
<reference evidence="2 3" key="1">
    <citation type="submission" date="2014-04" db="EMBL/GenBank/DDBJ databases">
        <authorList>
            <consortium name="DOE Joint Genome Institute"/>
            <person name="Kuo A."/>
            <person name="Martino E."/>
            <person name="Perotto S."/>
            <person name="Kohler A."/>
            <person name="Nagy L.G."/>
            <person name="Floudas D."/>
            <person name="Copeland A."/>
            <person name="Barry K.W."/>
            <person name="Cichocki N."/>
            <person name="Veneault-Fourrey C."/>
            <person name="LaButti K."/>
            <person name="Lindquist E.A."/>
            <person name="Lipzen A."/>
            <person name="Lundell T."/>
            <person name="Morin E."/>
            <person name="Murat C."/>
            <person name="Sun H."/>
            <person name="Tunlid A."/>
            <person name="Henrissat B."/>
            <person name="Grigoriev I.V."/>
            <person name="Hibbett D.S."/>
            <person name="Martin F."/>
            <person name="Nordberg H.P."/>
            <person name="Cantor M.N."/>
            <person name="Hua S.X."/>
        </authorList>
    </citation>
    <scope>NUCLEOTIDE SEQUENCE [LARGE SCALE GENOMIC DNA]</scope>
    <source>
        <strain evidence="2 3">Zn</strain>
    </source>
</reference>
<proteinExistence type="predicted"/>
<feature type="compositionally biased region" description="Low complexity" evidence="1">
    <location>
        <begin position="1"/>
        <end position="18"/>
    </location>
</feature>
<dbReference type="EMBL" id="KN832884">
    <property type="protein sequence ID" value="KIM96557.1"/>
    <property type="molecule type" value="Genomic_DNA"/>
</dbReference>
<dbReference type="Proteomes" id="UP000054321">
    <property type="component" value="Unassembled WGS sequence"/>
</dbReference>
<keyword evidence="3" id="KW-1185">Reference proteome</keyword>
<name>A0A0C3D3Q8_OIDMZ</name>
<feature type="region of interest" description="Disordered" evidence="1">
    <location>
        <begin position="1"/>
        <end position="40"/>
    </location>
</feature>
<dbReference type="InParanoid" id="A0A0C3D3Q8"/>
<protein>
    <submittedName>
        <fullName evidence="2">Uncharacterized protein</fullName>
    </submittedName>
</protein>
<accession>A0A0C3D3Q8</accession>
<evidence type="ECO:0000256" key="1">
    <source>
        <dbReference type="SAM" id="MobiDB-lite"/>
    </source>
</evidence>
<sequence length="104" mass="11527">MPNSPSASSRLTSTARTPKLTSETLSKIPNGPDNRSNYDWPRIGAGIQELKNWRIGRYISSLWEQEDEEGMEDRTMGLEGMNNKAAVQGRLLKTATDARRSSGS</sequence>
<evidence type="ECO:0000313" key="2">
    <source>
        <dbReference type="EMBL" id="KIM96557.1"/>
    </source>
</evidence>
<dbReference type="HOGENOM" id="CLU_2250860_0_0_1"/>
<organism evidence="2 3">
    <name type="scientific">Oidiodendron maius (strain Zn)</name>
    <dbReference type="NCBI Taxonomy" id="913774"/>
    <lineage>
        <taxon>Eukaryota</taxon>
        <taxon>Fungi</taxon>
        <taxon>Dikarya</taxon>
        <taxon>Ascomycota</taxon>
        <taxon>Pezizomycotina</taxon>
        <taxon>Leotiomycetes</taxon>
        <taxon>Leotiomycetes incertae sedis</taxon>
        <taxon>Myxotrichaceae</taxon>
        <taxon>Oidiodendron</taxon>
    </lineage>
</organism>
<gene>
    <name evidence="2" type="ORF">OIDMADRAFT_33195</name>
</gene>
<reference evidence="3" key="2">
    <citation type="submission" date="2015-01" db="EMBL/GenBank/DDBJ databases">
        <title>Evolutionary Origins and Diversification of the Mycorrhizal Mutualists.</title>
        <authorList>
            <consortium name="DOE Joint Genome Institute"/>
            <consortium name="Mycorrhizal Genomics Consortium"/>
            <person name="Kohler A."/>
            <person name="Kuo A."/>
            <person name="Nagy L.G."/>
            <person name="Floudas D."/>
            <person name="Copeland A."/>
            <person name="Barry K.W."/>
            <person name="Cichocki N."/>
            <person name="Veneault-Fourrey C."/>
            <person name="LaButti K."/>
            <person name="Lindquist E.A."/>
            <person name="Lipzen A."/>
            <person name="Lundell T."/>
            <person name="Morin E."/>
            <person name="Murat C."/>
            <person name="Riley R."/>
            <person name="Ohm R."/>
            <person name="Sun H."/>
            <person name="Tunlid A."/>
            <person name="Henrissat B."/>
            <person name="Grigoriev I.V."/>
            <person name="Hibbett D.S."/>
            <person name="Martin F."/>
        </authorList>
    </citation>
    <scope>NUCLEOTIDE SEQUENCE [LARGE SCALE GENOMIC DNA]</scope>
    <source>
        <strain evidence="3">Zn</strain>
    </source>
</reference>
<evidence type="ECO:0000313" key="3">
    <source>
        <dbReference type="Proteomes" id="UP000054321"/>
    </source>
</evidence>
<dbReference type="AlphaFoldDB" id="A0A0C3D3Q8"/>